<organism evidence="2 3">
    <name type="scientific">Caenorhabditis auriculariae</name>
    <dbReference type="NCBI Taxonomy" id="2777116"/>
    <lineage>
        <taxon>Eukaryota</taxon>
        <taxon>Metazoa</taxon>
        <taxon>Ecdysozoa</taxon>
        <taxon>Nematoda</taxon>
        <taxon>Chromadorea</taxon>
        <taxon>Rhabditida</taxon>
        <taxon>Rhabditina</taxon>
        <taxon>Rhabditomorpha</taxon>
        <taxon>Rhabditoidea</taxon>
        <taxon>Rhabditidae</taxon>
        <taxon>Peloderinae</taxon>
        <taxon>Caenorhabditis</taxon>
    </lineage>
</organism>
<keyword evidence="3" id="KW-1185">Reference proteome</keyword>
<dbReference type="AlphaFoldDB" id="A0A8S1H882"/>
<comment type="caution">
    <text evidence="2">The sequence shown here is derived from an EMBL/GenBank/DDBJ whole genome shotgun (WGS) entry which is preliminary data.</text>
</comment>
<protein>
    <submittedName>
        <fullName evidence="2">Uncharacterized protein</fullName>
    </submittedName>
</protein>
<reference evidence="2" key="1">
    <citation type="submission" date="2020-10" db="EMBL/GenBank/DDBJ databases">
        <authorList>
            <person name="Kikuchi T."/>
        </authorList>
    </citation>
    <scope>NUCLEOTIDE SEQUENCE</scope>
    <source>
        <strain evidence="2">NKZ352</strain>
    </source>
</reference>
<name>A0A8S1H882_9PELO</name>
<feature type="region of interest" description="Disordered" evidence="1">
    <location>
        <begin position="71"/>
        <end position="102"/>
    </location>
</feature>
<accession>A0A8S1H882</accession>
<dbReference type="EMBL" id="CAJGYM010000022">
    <property type="protein sequence ID" value="CAD6191635.1"/>
    <property type="molecule type" value="Genomic_DNA"/>
</dbReference>
<gene>
    <name evidence="2" type="ORF">CAUJ_LOCUS7554</name>
</gene>
<dbReference type="Proteomes" id="UP000835052">
    <property type="component" value="Unassembled WGS sequence"/>
</dbReference>
<sequence>MPKDSRSERLRRRQVLDLNPRRVKRRARTTAMNVNNFLRIRTNGPPAHVYAPDGDVDTWVKAGKWRSDDERHKPLFDRANSEEVHRHPDVFTDKQNDYKPVN</sequence>
<proteinExistence type="predicted"/>
<evidence type="ECO:0000313" key="2">
    <source>
        <dbReference type="EMBL" id="CAD6191635.1"/>
    </source>
</evidence>
<evidence type="ECO:0000313" key="3">
    <source>
        <dbReference type="Proteomes" id="UP000835052"/>
    </source>
</evidence>
<evidence type="ECO:0000256" key="1">
    <source>
        <dbReference type="SAM" id="MobiDB-lite"/>
    </source>
</evidence>